<comment type="caution">
    <text evidence="2">The sequence shown here is derived from an EMBL/GenBank/DDBJ whole genome shotgun (WGS) entry which is preliminary data.</text>
</comment>
<gene>
    <name evidence="2" type="ORF">GCM10011385_28490</name>
</gene>
<dbReference type="InterPro" id="IPR055050">
    <property type="entry name" value="WsaF_C"/>
</dbReference>
<proteinExistence type="predicted"/>
<evidence type="ECO:0000313" key="2">
    <source>
        <dbReference type="EMBL" id="GGA72889.1"/>
    </source>
</evidence>
<reference evidence="2" key="1">
    <citation type="journal article" date="2014" name="Int. J. Syst. Evol. Microbiol.">
        <title>Complete genome sequence of Corynebacterium casei LMG S-19264T (=DSM 44701T), isolated from a smear-ripened cheese.</title>
        <authorList>
            <consortium name="US DOE Joint Genome Institute (JGI-PGF)"/>
            <person name="Walter F."/>
            <person name="Albersmeier A."/>
            <person name="Kalinowski J."/>
            <person name="Ruckert C."/>
        </authorList>
    </citation>
    <scope>NUCLEOTIDE SEQUENCE</scope>
    <source>
        <strain evidence="2">CGMCC 1.15320</strain>
    </source>
</reference>
<dbReference type="RefSeq" id="WP_373869884.1">
    <property type="nucleotide sequence ID" value="NZ_BMIF01000008.1"/>
</dbReference>
<accession>A0A916RVC2</accession>
<keyword evidence="3" id="KW-1185">Reference proteome</keyword>
<reference evidence="2" key="2">
    <citation type="submission" date="2020-09" db="EMBL/GenBank/DDBJ databases">
        <authorList>
            <person name="Sun Q."/>
            <person name="Zhou Y."/>
        </authorList>
    </citation>
    <scope>NUCLEOTIDE SEQUENCE</scope>
    <source>
        <strain evidence="2">CGMCC 1.15320</strain>
    </source>
</reference>
<sequence length="204" mass="23080">MNIILYGSAVADRDYVWFEHEHRGLMSLEECNALYNECSVGLCLSSSNPSRIPFEMMASGLPVVELWRDNNLYDVPDKAVSLSEQTPESIAENVLRLLDDPAARETMSHAGVAFMRNRSLASETGKVVSIIEDLIEGVRPELTAEPRLYRRKPVVAGRMVADLPPEISRILTVPRNSYVNTFPDPVRRALLWSMRKARRMLQAY</sequence>
<dbReference type="Proteomes" id="UP000636264">
    <property type="component" value="Unassembled WGS sequence"/>
</dbReference>
<name>A0A916RVC2_9HYPH</name>
<dbReference type="EMBL" id="BMIF01000008">
    <property type="protein sequence ID" value="GGA72889.1"/>
    <property type="molecule type" value="Genomic_DNA"/>
</dbReference>
<dbReference type="Gene3D" id="3.40.50.2000">
    <property type="entry name" value="Glycogen Phosphorylase B"/>
    <property type="match status" value="1"/>
</dbReference>
<feature type="domain" description="WsaF C-terminal" evidence="1">
    <location>
        <begin position="2"/>
        <end position="93"/>
    </location>
</feature>
<organism evidence="2 3">
    <name type="scientific">Nitratireductor aestuarii</name>
    <dbReference type="NCBI Taxonomy" id="1735103"/>
    <lineage>
        <taxon>Bacteria</taxon>
        <taxon>Pseudomonadati</taxon>
        <taxon>Pseudomonadota</taxon>
        <taxon>Alphaproteobacteria</taxon>
        <taxon>Hyphomicrobiales</taxon>
        <taxon>Phyllobacteriaceae</taxon>
        <taxon>Nitratireductor</taxon>
    </lineage>
</organism>
<dbReference type="SUPFAM" id="SSF53756">
    <property type="entry name" value="UDP-Glycosyltransferase/glycogen phosphorylase"/>
    <property type="match status" value="1"/>
</dbReference>
<evidence type="ECO:0000313" key="3">
    <source>
        <dbReference type="Proteomes" id="UP000636264"/>
    </source>
</evidence>
<protein>
    <recommendedName>
        <fullName evidence="1">WsaF C-terminal domain-containing protein</fullName>
    </recommendedName>
</protein>
<dbReference type="AlphaFoldDB" id="A0A916RVC2"/>
<evidence type="ECO:0000259" key="1">
    <source>
        <dbReference type="Pfam" id="PF22772"/>
    </source>
</evidence>
<dbReference type="Pfam" id="PF22772">
    <property type="entry name" value="WsaF_C"/>
    <property type="match status" value="1"/>
</dbReference>